<sequence>METDGRQSDKTFTRNGSISSPIWAGNLIERLHCYASLSSQRAAEEAVAGSRSQLLIREADRASNRETQTLEPIVRNVRCHSLVPSRRQQTLVVGEEN</sequence>
<protein>
    <submittedName>
        <fullName evidence="1">Uncharacterized protein</fullName>
    </submittedName>
</protein>
<name>A0ABD0KE34_9CAEN</name>
<evidence type="ECO:0000313" key="2">
    <source>
        <dbReference type="Proteomes" id="UP001519460"/>
    </source>
</evidence>
<dbReference type="Proteomes" id="UP001519460">
    <property type="component" value="Unassembled WGS sequence"/>
</dbReference>
<organism evidence="1 2">
    <name type="scientific">Batillaria attramentaria</name>
    <dbReference type="NCBI Taxonomy" id="370345"/>
    <lineage>
        <taxon>Eukaryota</taxon>
        <taxon>Metazoa</taxon>
        <taxon>Spiralia</taxon>
        <taxon>Lophotrochozoa</taxon>
        <taxon>Mollusca</taxon>
        <taxon>Gastropoda</taxon>
        <taxon>Caenogastropoda</taxon>
        <taxon>Sorbeoconcha</taxon>
        <taxon>Cerithioidea</taxon>
        <taxon>Batillariidae</taxon>
        <taxon>Batillaria</taxon>
    </lineage>
</organism>
<dbReference type="EMBL" id="JACVVK020000198">
    <property type="protein sequence ID" value="KAK7485182.1"/>
    <property type="molecule type" value="Genomic_DNA"/>
</dbReference>
<comment type="caution">
    <text evidence="1">The sequence shown here is derived from an EMBL/GenBank/DDBJ whole genome shotgun (WGS) entry which is preliminary data.</text>
</comment>
<keyword evidence="2" id="KW-1185">Reference proteome</keyword>
<gene>
    <name evidence="1" type="ORF">BaRGS_00023592</name>
</gene>
<evidence type="ECO:0000313" key="1">
    <source>
        <dbReference type="EMBL" id="KAK7485182.1"/>
    </source>
</evidence>
<reference evidence="1 2" key="1">
    <citation type="journal article" date="2023" name="Sci. Data">
        <title>Genome assembly of the Korean intertidal mud-creeper Batillaria attramentaria.</title>
        <authorList>
            <person name="Patra A.K."/>
            <person name="Ho P.T."/>
            <person name="Jun S."/>
            <person name="Lee S.J."/>
            <person name="Kim Y."/>
            <person name="Won Y.J."/>
        </authorList>
    </citation>
    <scope>NUCLEOTIDE SEQUENCE [LARGE SCALE GENOMIC DNA]</scope>
    <source>
        <strain evidence="1">Wonlab-2016</strain>
    </source>
</reference>
<dbReference type="AlphaFoldDB" id="A0ABD0KE34"/>
<accession>A0ABD0KE34</accession>
<proteinExistence type="predicted"/>